<evidence type="ECO:0000313" key="2">
    <source>
        <dbReference type="Proteomes" id="UP000789702"/>
    </source>
</evidence>
<keyword evidence="2" id="KW-1185">Reference proteome</keyword>
<gene>
    <name evidence="1" type="ORF">DHETER_LOCUS7297</name>
</gene>
<accession>A0ACA9MMM6</accession>
<protein>
    <submittedName>
        <fullName evidence="1">15389_t:CDS:1</fullName>
    </submittedName>
</protein>
<feature type="non-terminal residue" evidence="1">
    <location>
        <position position="783"/>
    </location>
</feature>
<dbReference type="Proteomes" id="UP000789702">
    <property type="component" value="Unassembled WGS sequence"/>
</dbReference>
<name>A0ACA9MMM6_9GLOM</name>
<sequence>MPSNSNKKTWSEVAEFIKQESIKTYKYSSFKNLERVGEGGFGTVRRACLKNTENEQIVALKSLTNNNADEFIKEIKYFSEVGKHENIVEFFGIAKDKTNLAIMLHVTSGQRETPIDGTPIDFLNIYDSAWGGDPDLRPNIAEIRCMLDKIQMDITSYNEQGKNKMYQCVEKSPRLNIYSARKARFISHFALNKGKNVDGYDFCQGKGSIMRNIGDIKTNKIHMRPPIIYLPNKKVSPWTCLRNSSLFTNQIDIKDSKDDSVRIHIPIVTVQYTCKAASEFIQDIRSALNTSDPSENKRKLEMTFNYYGNYVVTKATLGGAITIKDWSKIPDESKSYLMCYIQWGIDYVKGNALNVFEDVVLDKLPRLETSSNIKSIGDLYTWFKILYDCKFAEILSYDEFIPSYELLPEELQNQLQNVIGFKPVKKPPNILVPKISTAYDAHDIKEWIALEPLHNLHLCNWVYNNALQHGVIFQRSKLKRGQKAAFKFLKEPKITKVNELIVILSQPKTDQEAYMFENGIILNERDGLELDKIPFTEYNSTFNVPLEDFRYSKHQHSNAIYCQVIFNAIKISFDQSDIKQLQEFTDAINSEFRSKESFKNLCRLFGNDYGHLLPRTFMLGGVLSKKYVSSNNPTNIKERKFIFNENDPNALTEIEDHLKAWNVEFRDVDTSIFLNNRGDAVCRNKIEEWWKTLANDPNNWDIISLGDWMSIYHIVFKGEILLQGQNFAIIIFPKPIVNNNYHVVGNVVNKNGDYWDNDPEATIIFDQIDESTCKARIQNNSGA</sequence>
<reference evidence="1" key="1">
    <citation type="submission" date="2021-06" db="EMBL/GenBank/DDBJ databases">
        <authorList>
            <person name="Kallberg Y."/>
            <person name="Tangrot J."/>
            <person name="Rosling A."/>
        </authorList>
    </citation>
    <scope>NUCLEOTIDE SEQUENCE</scope>
    <source>
        <strain evidence="1">IL203A</strain>
    </source>
</reference>
<comment type="caution">
    <text evidence="1">The sequence shown here is derived from an EMBL/GenBank/DDBJ whole genome shotgun (WGS) entry which is preliminary data.</text>
</comment>
<proteinExistence type="predicted"/>
<evidence type="ECO:0000313" key="1">
    <source>
        <dbReference type="EMBL" id="CAG8602287.1"/>
    </source>
</evidence>
<dbReference type="EMBL" id="CAJVPU010010115">
    <property type="protein sequence ID" value="CAG8602287.1"/>
    <property type="molecule type" value="Genomic_DNA"/>
</dbReference>
<organism evidence="1 2">
    <name type="scientific">Dentiscutata heterogama</name>
    <dbReference type="NCBI Taxonomy" id="1316150"/>
    <lineage>
        <taxon>Eukaryota</taxon>
        <taxon>Fungi</taxon>
        <taxon>Fungi incertae sedis</taxon>
        <taxon>Mucoromycota</taxon>
        <taxon>Glomeromycotina</taxon>
        <taxon>Glomeromycetes</taxon>
        <taxon>Diversisporales</taxon>
        <taxon>Gigasporaceae</taxon>
        <taxon>Dentiscutata</taxon>
    </lineage>
</organism>